<dbReference type="InterPro" id="IPR025367">
    <property type="entry name" value="DUF4271"/>
</dbReference>
<protein>
    <recommendedName>
        <fullName evidence="5">DUF4271 domain-containing protein</fullName>
    </recommendedName>
</protein>
<keyword evidence="4" id="KW-1185">Reference proteome</keyword>
<dbReference type="Pfam" id="PF14093">
    <property type="entry name" value="DUF4271"/>
    <property type="match status" value="1"/>
</dbReference>
<evidence type="ECO:0000313" key="3">
    <source>
        <dbReference type="EMBL" id="BBL06414.1"/>
    </source>
</evidence>
<evidence type="ECO:0008006" key="5">
    <source>
        <dbReference type="Google" id="ProtNLM"/>
    </source>
</evidence>
<organism evidence="3 4">
    <name type="scientific">Alistipes dispar</name>
    <dbReference type="NCBI Taxonomy" id="2585119"/>
    <lineage>
        <taxon>Bacteria</taxon>
        <taxon>Pseudomonadati</taxon>
        <taxon>Bacteroidota</taxon>
        <taxon>Bacteroidia</taxon>
        <taxon>Bacteroidales</taxon>
        <taxon>Rikenellaceae</taxon>
        <taxon>Alistipes</taxon>
    </lineage>
</organism>
<dbReference type="AlphaFoldDB" id="A0A4Y1X108"/>
<dbReference type="Proteomes" id="UP000319374">
    <property type="component" value="Chromosome"/>
</dbReference>
<proteinExistence type="predicted"/>
<sequence length="374" mass="39517">MDARTAYPEDAAFPADSLSGAHAPAGTTAGIRTAETRAAAPYGAEVPKAAPRAINAAEASDAGRSDSSGTAPFRAEVRTEMPAGILPAPADSLRTDSLHADSLPAFPFPVQSGPADLPGETPAVRWRDTTAAAVFGPASVEAAPRTLPPSGAPSLTDNAVFQSFVLLLAATYATLLYRNIGDIRTLVGHISRDAASRQRLSEDPGSSGFSRFLHIVTAIGMLFLGVFAVKYGDALMPRLLTDTLSHGAVLAMSLLATLACTAIVACQAALVRIAGAVTVSQPFVSQLMLLRRTYFALAVIVTSPALLLFALCPRGTGNVWFSVITIELAMTAFLYLKESLNLFISKKISILHWFLYLCTVEIFPVSLLWLSLVR</sequence>
<reference evidence="4" key="1">
    <citation type="submission" date="2019-06" db="EMBL/GenBank/DDBJ databases">
        <title>Alistipes onderdonkii subsp. vulgaris subsp. nov., Alistipes dispar sp. nov. and Alistipes communis sp. nov., isolated from human faeces, and creation of Alistipes onderdonkii subsp. onderdonkii subsp. nov.</title>
        <authorList>
            <person name="Sakamoto M."/>
            <person name="Ikeyama N."/>
            <person name="Ogata Y."/>
            <person name="Suda W."/>
            <person name="Iino T."/>
            <person name="Hattori M."/>
            <person name="Ohkuma M."/>
        </authorList>
    </citation>
    <scope>NUCLEOTIDE SEQUENCE [LARGE SCALE GENOMIC DNA]</scope>
    <source>
        <strain evidence="4">5CPEGH6</strain>
    </source>
</reference>
<evidence type="ECO:0000313" key="4">
    <source>
        <dbReference type="Proteomes" id="UP000319374"/>
    </source>
</evidence>
<feature type="transmembrane region" description="Helical" evidence="2">
    <location>
        <begin position="348"/>
        <end position="372"/>
    </location>
</feature>
<gene>
    <name evidence="3" type="ORF">A5CPEGH6_10520</name>
</gene>
<keyword evidence="2" id="KW-1133">Transmembrane helix</keyword>
<feature type="transmembrane region" description="Helical" evidence="2">
    <location>
        <begin position="209"/>
        <end position="229"/>
    </location>
</feature>
<feature type="transmembrane region" description="Helical" evidence="2">
    <location>
        <begin position="294"/>
        <end position="311"/>
    </location>
</feature>
<keyword evidence="2" id="KW-0812">Transmembrane</keyword>
<evidence type="ECO:0000256" key="2">
    <source>
        <dbReference type="SAM" id="Phobius"/>
    </source>
</evidence>
<feature type="region of interest" description="Disordered" evidence="1">
    <location>
        <begin position="1"/>
        <end position="36"/>
    </location>
</feature>
<feature type="transmembrane region" description="Helical" evidence="2">
    <location>
        <begin position="317"/>
        <end position="336"/>
    </location>
</feature>
<dbReference type="KEGG" id="ada:A5CPEGH6_10520"/>
<evidence type="ECO:0000256" key="1">
    <source>
        <dbReference type="SAM" id="MobiDB-lite"/>
    </source>
</evidence>
<feature type="transmembrane region" description="Helical" evidence="2">
    <location>
        <begin position="249"/>
        <end position="273"/>
    </location>
</feature>
<dbReference type="OrthoDB" id="1001204at2"/>
<name>A0A4Y1X108_9BACT</name>
<dbReference type="EMBL" id="AP019736">
    <property type="protein sequence ID" value="BBL06414.1"/>
    <property type="molecule type" value="Genomic_DNA"/>
</dbReference>
<keyword evidence="2" id="KW-0472">Membrane</keyword>
<accession>A0A4Y1X108</accession>